<sequence>MVIAVLALTFGQVMADLQLPDYMAQIVNKGIVRQNNSLIFNTGFRMLLISLLGGACAVGVGFLASRVATGVSMNVREKVFAKVESFSLREFDKFSTASLIIRSTNDIQQLQMVLIMLLRMVLMAPLMGVGAVFKAYALAPSMTWIIALAITVMVGMMIVLFAIAMPRFKLLQQLVDKLNLVTRQNLTGLRVIRAFNAEKHEEANFEKANVELTGVNLFVNRLMVIMQPMMMLIFNLTAVAVIWVGSHMIDTGNLMIGDMIAFMQYAMQVIMSFLFISFIFIMVPRASVSAQRVAEVIDTEPLIKDPQNPIAFPVDTRGLIKFDDVTFSYPGADSPVLQNISFTAGPGETTAFVGSTGSGKSTLINLIPRFYDVTGGRVLVNGIDIRNVTQEDLCEKIGYVPQKGALFSGTVSSNIKYGVPDASDEEMHAAAKIAQASEFVENLEDKFATPIAQGGTNVSGGQKQRLAIARALIKKPEIYIFDDSFSALDFKTDAALREALNDETRKATVLIVAQRIGTIMNADKIIVLDGGKIVGTGRHKELIESCDVYKEIASSQLSEEELEGILGEELA</sequence>
<dbReference type="AlphaFoldDB" id="A0A2M7T5I3"/>
<dbReference type="SUPFAM" id="SSF52540">
    <property type="entry name" value="P-loop containing nucleoside triphosphate hydrolases"/>
    <property type="match status" value="1"/>
</dbReference>
<feature type="transmembrane region" description="Helical" evidence="9">
    <location>
        <begin position="142"/>
        <end position="164"/>
    </location>
</feature>
<dbReference type="Gene3D" id="1.20.1560.10">
    <property type="entry name" value="ABC transporter type 1, transmembrane domain"/>
    <property type="match status" value="1"/>
</dbReference>
<feature type="domain" description="ABC transporter" evidence="10">
    <location>
        <begin position="320"/>
        <end position="555"/>
    </location>
</feature>
<feature type="transmembrane region" description="Helical" evidence="9">
    <location>
        <begin position="112"/>
        <end position="136"/>
    </location>
</feature>
<keyword evidence="4 9" id="KW-0812">Transmembrane</keyword>
<keyword evidence="2" id="KW-0813">Transport</keyword>
<dbReference type="PROSITE" id="PS50893">
    <property type="entry name" value="ABC_TRANSPORTER_2"/>
    <property type="match status" value="1"/>
</dbReference>
<dbReference type="PANTHER" id="PTHR43394">
    <property type="entry name" value="ATP-DEPENDENT PERMEASE MDL1, MITOCHONDRIAL"/>
    <property type="match status" value="1"/>
</dbReference>
<evidence type="ECO:0000256" key="9">
    <source>
        <dbReference type="SAM" id="Phobius"/>
    </source>
</evidence>
<dbReference type="GO" id="GO:0016887">
    <property type="term" value="F:ATP hydrolysis activity"/>
    <property type="evidence" value="ECO:0007669"/>
    <property type="project" value="InterPro"/>
</dbReference>
<dbReference type="Gene3D" id="3.40.50.300">
    <property type="entry name" value="P-loop containing nucleotide triphosphate hydrolases"/>
    <property type="match status" value="1"/>
</dbReference>
<evidence type="ECO:0000256" key="6">
    <source>
        <dbReference type="ARBA" id="ARBA00022840"/>
    </source>
</evidence>
<dbReference type="PROSITE" id="PS00211">
    <property type="entry name" value="ABC_TRANSPORTER_1"/>
    <property type="match status" value="1"/>
</dbReference>
<protein>
    <submittedName>
        <fullName evidence="12">Multidrug ABC transporter ATP-binding protein</fullName>
    </submittedName>
</protein>
<dbReference type="InterPro" id="IPR003593">
    <property type="entry name" value="AAA+_ATPase"/>
</dbReference>
<feature type="transmembrane region" description="Helical" evidence="9">
    <location>
        <begin position="261"/>
        <end position="283"/>
    </location>
</feature>
<dbReference type="GO" id="GO:0005524">
    <property type="term" value="F:ATP binding"/>
    <property type="evidence" value="ECO:0007669"/>
    <property type="project" value="UniProtKB-KW"/>
</dbReference>
<dbReference type="FunFam" id="3.40.50.300:FF:000854">
    <property type="entry name" value="Multidrug ABC transporter ATP-binding protein"/>
    <property type="match status" value="1"/>
</dbReference>
<evidence type="ECO:0000259" key="10">
    <source>
        <dbReference type="PROSITE" id="PS50893"/>
    </source>
</evidence>
<keyword evidence="8 9" id="KW-0472">Membrane</keyword>
<accession>A0A2M7T5I3</accession>
<dbReference type="PROSITE" id="PS50929">
    <property type="entry name" value="ABC_TM1F"/>
    <property type="match status" value="1"/>
</dbReference>
<evidence type="ECO:0000313" key="13">
    <source>
        <dbReference type="Proteomes" id="UP000230956"/>
    </source>
</evidence>
<evidence type="ECO:0000256" key="4">
    <source>
        <dbReference type="ARBA" id="ARBA00022692"/>
    </source>
</evidence>
<dbReference type="Proteomes" id="UP000230956">
    <property type="component" value="Unassembled WGS sequence"/>
</dbReference>
<reference evidence="13" key="1">
    <citation type="submission" date="2017-09" db="EMBL/GenBank/DDBJ databases">
        <title>Depth-based differentiation of microbial function through sediment-hosted aquifers and enrichment of novel symbionts in the deep terrestrial subsurface.</title>
        <authorList>
            <person name="Probst A.J."/>
            <person name="Ladd B."/>
            <person name="Jarett J.K."/>
            <person name="Geller-Mcgrath D.E."/>
            <person name="Sieber C.M.K."/>
            <person name="Emerson J.B."/>
            <person name="Anantharaman K."/>
            <person name="Thomas B.C."/>
            <person name="Malmstrom R."/>
            <person name="Stieglmeier M."/>
            <person name="Klingl A."/>
            <person name="Woyke T."/>
            <person name="Ryan C.M."/>
            <person name="Banfield J.F."/>
        </authorList>
    </citation>
    <scope>NUCLEOTIDE SEQUENCE [LARGE SCALE GENOMIC DNA]</scope>
</reference>
<dbReference type="GO" id="GO:0015421">
    <property type="term" value="F:ABC-type oligopeptide transporter activity"/>
    <property type="evidence" value="ECO:0007669"/>
    <property type="project" value="TreeGrafter"/>
</dbReference>
<dbReference type="InterPro" id="IPR017871">
    <property type="entry name" value="ABC_transporter-like_CS"/>
</dbReference>
<organism evidence="12 13">
    <name type="scientific">Candidatus Aquicultor secundus</name>
    <dbReference type="NCBI Taxonomy" id="1973895"/>
    <lineage>
        <taxon>Bacteria</taxon>
        <taxon>Bacillati</taxon>
        <taxon>Actinomycetota</taxon>
        <taxon>Candidatus Aquicultoria</taxon>
        <taxon>Candidatus Aquicultorales</taxon>
        <taxon>Candidatus Aquicultoraceae</taxon>
        <taxon>Candidatus Aquicultor</taxon>
    </lineage>
</organism>
<dbReference type="CDD" id="cd18548">
    <property type="entry name" value="ABC_6TM_Tm287_like"/>
    <property type="match status" value="1"/>
</dbReference>
<dbReference type="Pfam" id="PF00664">
    <property type="entry name" value="ABC_membrane"/>
    <property type="match status" value="1"/>
</dbReference>
<dbReference type="SUPFAM" id="SSF90123">
    <property type="entry name" value="ABC transporter transmembrane region"/>
    <property type="match status" value="1"/>
</dbReference>
<dbReference type="InterPro" id="IPR011527">
    <property type="entry name" value="ABC1_TM_dom"/>
</dbReference>
<evidence type="ECO:0000256" key="2">
    <source>
        <dbReference type="ARBA" id="ARBA00022448"/>
    </source>
</evidence>
<dbReference type="InterPro" id="IPR027417">
    <property type="entry name" value="P-loop_NTPase"/>
</dbReference>
<keyword evidence="5" id="KW-0547">Nucleotide-binding</keyword>
<dbReference type="SMART" id="SM00382">
    <property type="entry name" value="AAA"/>
    <property type="match status" value="1"/>
</dbReference>
<dbReference type="InterPro" id="IPR003439">
    <property type="entry name" value="ABC_transporter-like_ATP-bd"/>
</dbReference>
<feature type="transmembrane region" description="Helical" evidence="9">
    <location>
        <begin position="39"/>
        <end position="64"/>
    </location>
</feature>
<name>A0A2M7T5I3_9ACTN</name>
<comment type="caution">
    <text evidence="12">The sequence shown here is derived from an EMBL/GenBank/DDBJ whole genome shotgun (WGS) entry which is preliminary data.</text>
</comment>
<dbReference type="PANTHER" id="PTHR43394:SF1">
    <property type="entry name" value="ATP-BINDING CASSETTE SUB-FAMILY B MEMBER 10, MITOCHONDRIAL"/>
    <property type="match status" value="1"/>
</dbReference>
<feature type="transmembrane region" description="Helical" evidence="9">
    <location>
        <begin position="229"/>
        <end position="249"/>
    </location>
</feature>
<evidence type="ECO:0000259" key="11">
    <source>
        <dbReference type="PROSITE" id="PS50929"/>
    </source>
</evidence>
<dbReference type="Pfam" id="PF00005">
    <property type="entry name" value="ABC_tran"/>
    <property type="match status" value="1"/>
</dbReference>
<evidence type="ECO:0000256" key="5">
    <source>
        <dbReference type="ARBA" id="ARBA00022741"/>
    </source>
</evidence>
<proteinExistence type="predicted"/>
<keyword evidence="7 9" id="KW-1133">Transmembrane helix</keyword>
<gene>
    <name evidence="12" type="ORF">COY37_10470</name>
</gene>
<dbReference type="InterPro" id="IPR036640">
    <property type="entry name" value="ABC1_TM_sf"/>
</dbReference>
<dbReference type="GO" id="GO:0005886">
    <property type="term" value="C:plasma membrane"/>
    <property type="evidence" value="ECO:0007669"/>
    <property type="project" value="UniProtKB-SubCell"/>
</dbReference>
<evidence type="ECO:0000256" key="7">
    <source>
        <dbReference type="ARBA" id="ARBA00022989"/>
    </source>
</evidence>
<keyword evidence="6 12" id="KW-0067">ATP-binding</keyword>
<evidence type="ECO:0000313" key="12">
    <source>
        <dbReference type="EMBL" id="PIZ35416.1"/>
    </source>
</evidence>
<feature type="domain" description="ABC transmembrane type-1" evidence="11">
    <location>
        <begin position="3"/>
        <end position="285"/>
    </location>
</feature>
<evidence type="ECO:0000256" key="8">
    <source>
        <dbReference type="ARBA" id="ARBA00023136"/>
    </source>
</evidence>
<keyword evidence="3" id="KW-1003">Cell membrane</keyword>
<evidence type="ECO:0000256" key="3">
    <source>
        <dbReference type="ARBA" id="ARBA00022475"/>
    </source>
</evidence>
<dbReference type="InterPro" id="IPR039421">
    <property type="entry name" value="Type_1_exporter"/>
</dbReference>
<evidence type="ECO:0000256" key="1">
    <source>
        <dbReference type="ARBA" id="ARBA00004651"/>
    </source>
</evidence>
<dbReference type="EMBL" id="PFNG01000242">
    <property type="protein sequence ID" value="PIZ35416.1"/>
    <property type="molecule type" value="Genomic_DNA"/>
</dbReference>
<comment type="subcellular location">
    <subcellularLocation>
        <location evidence="1">Cell membrane</location>
        <topology evidence="1">Multi-pass membrane protein</topology>
    </subcellularLocation>
</comment>